<keyword evidence="12 14" id="KW-0472">Membrane</keyword>
<keyword evidence="15" id="KW-0732">Signal</keyword>
<evidence type="ECO:0000256" key="9">
    <source>
        <dbReference type="ARBA" id="ARBA00022982"/>
    </source>
</evidence>
<evidence type="ECO:0000313" key="17">
    <source>
        <dbReference type="EMBL" id="GHC92808.1"/>
    </source>
</evidence>
<keyword evidence="9" id="KW-0249">Electron transport</keyword>
<feature type="chain" id="PRO_5045669371" evidence="15">
    <location>
        <begin position="24"/>
        <end position="389"/>
    </location>
</feature>
<feature type="transmembrane region" description="Helical" evidence="14">
    <location>
        <begin position="175"/>
        <end position="197"/>
    </location>
</feature>
<dbReference type="EMBL" id="BMYK01000016">
    <property type="protein sequence ID" value="GHC92808.1"/>
    <property type="molecule type" value="Genomic_DNA"/>
</dbReference>
<accession>A0ABQ3G672</accession>
<evidence type="ECO:0000256" key="2">
    <source>
        <dbReference type="ARBA" id="ARBA00004651"/>
    </source>
</evidence>
<dbReference type="Gene3D" id="1.20.950.20">
    <property type="entry name" value="Transmembrane di-heme cytochromes, Chain C"/>
    <property type="match status" value="1"/>
</dbReference>
<feature type="compositionally biased region" description="Low complexity" evidence="13">
    <location>
        <begin position="33"/>
        <end position="44"/>
    </location>
</feature>
<keyword evidence="8" id="KW-0479">Metal-binding</keyword>
<organism evidence="17 18">
    <name type="scientific">Pseudorhodoferax aquiterrae</name>
    <dbReference type="NCBI Taxonomy" id="747304"/>
    <lineage>
        <taxon>Bacteria</taxon>
        <taxon>Pseudomonadati</taxon>
        <taxon>Pseudomonadota</taxon>
        <taxon>Betaproteobacteria</taxon>
        <taxon>Burkholderiales</taxon>
        <taxon>Comamonadaceae</taxon>
    </lineage>
</organism>
<keyword evidence="7 14" id="KW-0812">Transmembrane</keyword>
<name>A0ABQ3G672_9BURK</name>
<dbReference type="SUPFAM" id="SSF81342">
    <property type="entry name" value="Transmembrane di-heme cytochromes"/>
    <property type="match status" value="1"/>
</dbReference>
<feature type="signal peptide" evidence="15">
    <location>
        <begin position="1"/>
        <end position="23"/>
    </location>
</feature>
<dbReference type="InterPro" id="IPR051817">
    <property type="entry name" value="FDH_cytochrome_b556_subunit"/>
</dbReference>
<evidence type="ECO:0000256" key="8">
    <source>
        <dbReference type="ARBA" id="ARBA00022723"/>
    </source>
</evidence>
<dbReference type="InterPro" id="IPR011577">
    <property type="entry name" value="Cyt_b561_bac/Ni-Hgenase"/>
</dbReference>
<feature type="transmembrane region" description="Helical" evidence="14">
    <location>
        <begin position="274"/>
        <end position="293"/>
    </location>
</feature>
<gene>
    <name evidence="17" type="primary">fdhC</name>
    <name evidence="17" type="ORF">GCM10007320_43240</name>
</gene>
<feature type="transmembrane region" description="Helical" evidence="14">
    <location>
        <begin position="127"/>
        <end position="147"/>
    </location>
</feature>
<evidence type="ECO:0000256" key="1">
    <source>
        <dbReference type="ARBA" id="ARBA00001971"/>
    </source>
</evidence>
<evidence type="ECO:0000313" key="18">
    <source>
        <dbReference type="Proteomes" id="UP000626210"/>
    </source>
</evidence>
<keyword evidence="10 14" id="KW-1133">Transmembrane helix</keyword>
<dbReference type="PANTHER" id="PTHR30074">
    <property type="entry name" value="FORMATE DEHYDROGENASE, NITRATE-INDUCIBLE, CYTOCHROME B556 FDN SUBUNIT"/>
    <property type="match status" value="1"/>
</dbReference>
<keyword evidence="18" id="KW-1185">Reference proteome</keyword>
<evidence type="ECO:0000256" key="12">
    <source>
        <dbReference type="ARBA" id="ARBA00023136"/>
    </source>
</evidence>
<dbReference type="RefSeq" id="WP_189688968.1">
    <property type="nucleotide sequence ID" value="NZ_BMYK01000016.1"/>
</dbReference>
<evidence type="ECO:0000256" key="7">
    <source>
        <dbReference type="ARBA" id="ARBA00022692"/>
    </source>
</evidence>
<evidence type="ECO:0000256" key="10">
    <source>
        <dbReference type="ARBA" id="ARBA00022989"/>
    </source>
</evidence>
<dbReference type="InterPro" id="IPR016174">
    <property type="entry name" value="Di-haem_cyt_TM"/>
</dbReference>
<keyword evidence="4" id="KW-0813">Transport</keyword>
<evidence type="ECO:0000256" key="15">
    <source>
        <dbReference type="SAM" id="SignalP"/>
    </source>
</evidence>
<comment type="cofactor">
    <cofactor evidence="1">
        <name>heme</name>
        <dbReference type="ChEBI" id="CHEBI:30413"/>
    </cofactor>
</comment>
<comment type="caution">
    <text evidence="17">The sequence shown here is derived from an EMBL/GenBank/DDBJ whole genome shotgun (WGS) entry which is preliminary data.</text>
</comment>
<evidence type="ECO:0000256" key="4">
    <source>
        <dbReference type="ARBA" id="ARBA00022448"/>
    </source>
</evidence>
<evidence type="ECO:0000256" key="5">
    <source>
        <dbReference type="ARBA" id="ARBA00022475"/>
    </source>
</evidence>
<feature type="region of interest" description="Disordered" evidence="13">
    <location>
        <begin position="23"/>
        <end position="80"/>
    </location>
</feature>
<keyword evidence="6" id="KW-0349">Heme</keyword>
<dbReference type="NCBIfam" id="TIGR01583">
    <property type="entry name" value="formate-DH-gamm"/>
    <property type="match status" value="1"/>
</dbReference>
<evidence type="ECO:0000256" key="13">
    <source>
        <dbReference type="SAM" id="MobiDB-lite"/>
    </source>
</evidence>
<feature type="domain" description="Cytochrome b561 bacterial/Ni-hydrogenase" evidence="16">
    <location>
        <begin position="165"/>
        <end position="338"/>
    </location>
</feature>
<evidence type="ECO:0000259" key="16">
    <source>
        <dbReference type="Pfam" id="PF01292"/>
    </source>
</evidence>
<keyword evidence="5" id="KW-1003">Cell membrane</keyword>
<dbReference type="PANTHER" id="PTHR30074:SF6">
    <property type="entry name" value="FORMATE DEHYDROGENASE GAMMA SUBUNIT"/>
    <property type="match status" value="1"/>
</dbReference>
<sequence length="389" mass="42124">MNKALSRWIAVALLGAASAWAQAPDPAAPPAAAPATAPAATASNGPPPGFVAPAEPQADDSNAARAKSQPGNNAPFWRGVRNSGETAGVTQVQGLETGVLIQRFERYPGVDYATAGEAWRQVRNRFIIPYGGALMLIALVAIALFYFGRGTMGHASAEGGRRIERFTPFERAAHWLNAIAFVLLGISGIVMAFGKFLLLPWMGHTVFGLVTYWLKTLHNFVGPLFAVSLLVIFFTFVKDNLPRREDWTWVKKAGGMFSGHEVPSHRFNAGEKGIFWGGVFVLGLTVVLSGLVLDHLVPNLPYTRGTMQIAHMFHATGAVLMLCAFFGHIYLGTLGMRGAYTAMRKGYVSEAWAQEHHALWYEDIRAGRIPAQRSGEPAAKDALPQARQA</sequence>
<feature type="transmembrane region" description="Helical" evidence="14">
    <location>
        <begin position="313"/>
        <end position="335"/>
    </location>
</feature>
<comment type="similarity">
    <text evidence="3">Belongs to the formate dehydrogenase gamma subunit family.</text>
</comment>
<feature type="transmembrane region" description="Helical" evidence="14">
    <location>
        <begin position="217"/>
        <end position="237"/>
    </location>
</feature>
<dbReference type="Pfam" id="PF01292">
    <property type="entry name" value="Ni_hydr_CYTB"/>
    <property type="match status" value="1"/>
</dbReference>
<reference evidence="18" key="1">
    <citation type="journal article" date="2019" name="Int. J. Syst. Evol. Microbiol.">
        <title>The Global Catalogue of Microorganisms (GCM) 10K type strain sequencing project: providing services to taxonomists for standard genome sequencing and annotation.</title>
        <authorList>
            <consortium name="The Broad Institute Genomics Platform"/>
            <consortium name="The Broad Institute Genome Sequencing Center for Infectious Disease"/>
            <person name="Wu L."/>
            <person name="Ma J."/>
        </authorList>
    </citation>
    <scope>NUCLEOTIDE SEQUENCE [LARGE SCALE GENOMIC DNA]</scope>
    <source>
        <strain evidence="18">KCTC 23314</strain>
    </source>
</reference>
<keyword evidence="11" id="KW-0408">Iron</keyword>
<evidence type="ECO:0000256" key="11">
    <source>
        <dbReference type="ARBA" id="ARBA00023004"/>
    </source>
</evidence>
<evidence type="ECO:0000256" key="6">
    <source>
        <dbReference type="ARBA" id="ARBA00022617"/>
    </source>
</evidence>
<comment type="subcellular location">
    <subcellularLocation>
        <location evidence="2">Cell membrane</location>
        <topology evidence="2">Multi-pass membrane protein</topology>
    </subcellularLocation>
</comment>
<dbReference type="InterPro" id="IPR006471">
    <property type="entry name" value="Formate_DH_gsu"/>
</dbReference>
<dbReference type="Proteomes" id="UP000626210">
    <property type="component" value="Unassembled WGS sequence"/>
</dbReference>
<protein>
    <submittedName>
        <fullName evidence="17">Formate dehydrogenase subunit gamma</fullName>
    </submittedName>
</protein>
<evidence type="ECO:0000256" key="3">
    <source>
        <dbReference type="ARBA" id="ARBA00010747"/>
    </source>
</evidence>
<proteinExistence type="inferred from homology"/>
<evidence type="ECO:0000256" key="14">
    <source>
        <dbReference type="SAM" id="Phobius"/>
    </source>
</evidence>